<comment type="similarity">
    <text evidence="1">Belongs to the universal stress protein A family.</text>
</comment>
<evidence type="ECO:0000256" key="1">
    <source>
        <dbReference type="ARBA" id="ARBA00008791"/>
    </source>
</evidence>
<reference evidence="4" key="1">
    <citation type="submission" date="2016-10" db="EMBL/GenBank/DDBJ databases">
        <authorList>
            <person name="Varghese N."/>
            <person name="Submissions S."/>
        </authorList>
    </citation>
    <scope>NUCLEOTIDE SEQUENCE [LARGE SCALE GENOMIC DNA]</scope>
    <source>
        <strain evidence="4">DSM 19891</strain>
    </source>
</reference>
<keyword evidence="4" id="KW-1185">Reference proteome</keyword>
<dbReference type="InterPro" id="IPR006015">
    <property type="entry name" value="Universal_stress_UspA"/>
</dbReference>
<evidence type="ECO:0000313" key="3">
    <source>
        <dbReference type="EMBL" id="SFR66514.1"/>
    </source>
</evidence>
<dbReference type="PANTHER" id="PTHR46268:SF6">
    <property type="entry name" value="UNIVERSAL STRESS PROTEIN UP12"/>
    <property type="match status" value="1"/>
</dbReference>
<feature type="domain" description="UspA" evidence="2">
    <location>
        <begin position="1"/>
        <end position="145"/>
    </location>
</feature>
<dbReference type="Proteomes" id="UP000199462">
    <property type="component" value="Unassembled WGS sequence"/>
</dbReference>
<dbReference type="PANTHER" id="PTHR46268">
    <property type="entry name" value="STRESS RESPONSE PROTEIN NHAX"/>
    <property type="match status" value="1"/>
</dbReference>
<sequence length="287" mass="33149">MKTIVYATDYSKNSVEALKYAYYLNTQLGTRLVIMHVFDYPTVLGTKALSEPFPNLEKDNFKMHRGKLEEFCTEHLGNDWKESNIHLEIKENKSVIKGIFSSAAEWHADLILIGMKGGSGIREIIVGSTTKQLIEKAPCPVLAIPTKVGYRQIKTIVYATDFEEEDIRTINQLVEIAEPLQAKIHITHISTQDEYKGDMQMEWFKDALKEKVSYKNMIFKLVLSDDIFNALRIYLGDVGADMVVMLEREKKGFTKKWFHKDIVKKMESYGKIPLLSFNEFNHQTLYY</sequence>
<protein>
    <submittedName>
        <fullName evidence="3">Nucleotide-binding universal stress protein, UspA family</fullName>
    </submittedName>
</protein>
<evidence type="ECO:0000259" key="2">
    <source>
        <dbReference type="Pfam" id="PF00582"/>
    </source>
</evidence>
<name>A0A1I6IIM5_9FLAO</name>
<proteinExistence type="inferred from homology"/>
<dbReference type="STRING" id="440514.SAMN04488010_1786"/>
<dbReference type="InterPro" id="IPR014729">
    <property type="entry name" value="Rossmann-like_a/b/a_fold"/>
</dbReference>
<dbReference type="SUPFAM" id="SSF52402">
    <property type="entry name" value="Adenine nucleotide alpha hydrolases-like"/>
    <property type="match status" value="2"/>
</dbReference>
<evidence type="ECO:0000313" key="4">
    <source>
        <dbReference type="Proteomes" id="UP000199462"/>
    </source>
</evidence>
<gene>
    <name evidence="3" type="ORF">SAMN04488010_1786</name>
</gene>
<dbReference type="Gene3D" id="3.40.50.620">
    <property type="entry name" value="HUPs"/>
    <property type="match status" value="2"/>
</dbReference>
<dbReference type="PRINTS" id="PR01438">
    <property type="entry name" value="UNVRSLSTRESS"/>
</dbReference>
<organism evidence="3 4">
    <name type="scientific">Maribacter stanieri</name>
    <dbReference type="NCBI Taxonomy" id="440514"/>
    <lineage>
        <taxon>Bacteria</taxon>
        <taxon>Pseudomonadati</taxon>
        <taxon>Bacteroidota</taxon>
        <taxon>Flavobacteriia</taxon>
        <taxon>Flavobacteriales</taxon>
        <taxon>Flavobacteriaceae</taxon>
        <taxon>Maribacter</taxon>
    </lineage>
</organism>
<dbReference type="RefSeq" id="WP_177214936.1">
    <property type="nucleotide sequence ID" value="NZ_CANMGB010000001.1"/>
</dbReference>
<dbReference type="Pfam" id="PF00582">
    <property type="entry name" value="Usp"/>
    <property type="match status" value="1"/>
</dbReference>
<accession>A0A1I6IIM5</accession>
<dbReference type="EMBL" id="FOYX01000001">
    <property type="protein sequence ID" value="SFR66514.1"/>
    <property type="molecule type" value="Genomic_DNA"/>
</dbReference>
<dbReference type="AlphaFoldDB" id="A0A1I6IIM5"/>
<dbReference type="InterPro" id="IPR006016">
    <property type="entry name" value="UspA"/>
</dbReference>
<dbReference type="CDD" id="cd00293">
    <property type="entry name" value="USP-like"/>
    <property type="match status" value="1"/>
</dbReference>